<keyword evidence="1" id="KW-0812">Transmembrane</keyword>
<proteinExistence type="predicted"/>
<accession>A0ABV6FAK8</accession>
<comment type="caution">
    <text evidence="2">The sequence shown here is derived from an EMBL/GenBank/DDBJ whole genome shotgun (WGS) entry which is preliminary data.</text>
</comment>
<keyword evidence="1" id="KW-0472">Membrane</keyword>
<dbReference type="EMBL" id="JBHLWP010000001">
    <property type="protein sequence ID" value="MFC0250548.1"/>
    <property type="molecule type" value="Genomic_DNA"/>
</dbReference>
<gene>
    <name evidence="2" type="ORF">ACFFJK_01480</name>
</gene>
<organism evidence="2 3">
    <name type="scientific">Massilia consociata</name>
    <dbReference type="NCBI Taxonomy" id="760117"/>
    <lineage>
        <taxon>Bacteria</taxon>
        <taxon>Pseudomonadati</taxon>
        <taxon>Pseudomonadota</taxon>
        <taxon>Betaproteobacteria</taxon>
        <taxon>Burkholderiales</taxon>
        <taxon>Oxalobacteraceae</taxon>
        <taxon>Telluria group</taxon>
        <taxon>Massilia</taxon>
    </lineage>
</organism>
<feature type="transmembrane region" description="Helical" evidence="1">
    <location>
        <begin position="54"/>
        <end position="77"/>
    </location>
</feature>
<protein>
    <submittedName>
        <fullName evidence="2">Uncharacterized protein</fullName>
    </submittedName>
</protein>
<feature type="transmembrane region" description="Helical" evidence="1">
    <location>
        <begin position="6"/>
        <end position="25"/>
    </location>
</feature>
<dbReference type="RefSeq" id="WP_379677303.1">
    <property type="nucleotide sequence ID" value="NZ_JBHLWP010000001.1"/>
</dbReference>
<evidence type="ECO:0000256" key="1">
    <source>
        <dbReference type="SAM" id="Phobius"/>
    </source>
</evidence>
<keyword evidence="3" id="KW-1185">Reference proteome</keyword>
<name>A0ABV6FAK8_9BURK</name>
<sequence length="119" mass="13475">MFAWVDLILTWILFLSLFPMAFFWLRHAWRIAVLKDMSGVALRRGVPPANPARFAPYALLINGTAGCAALFVILSVLFGQIAYAHWTAMAGITVWCKLTLDFILRHHAHHRNTTQNRGV</sequence>
<reference evidence="2 3" key="1">
    <citation type="submission" date="2024-09" db="EMBL/GenBank/DDBJ databases">
        <authorList>
            <person name="Sun Q."/>
            <person name="Mori K."/>
        </authorList>
    </citation>
    <scope>NUCLEOTIDE SEQUENCE [LARGE SCALE GENOMIC DNA]</scope>
    <source>
        <strain evidence="2 3">CCM 7792</strain>
    </source>
</reference>
<keyword evidence="1" id="KW-1133">Transmembrane helix</keyword>
<evidence type="ECO:0000313" key="3">
    <source>
        <dbReference type="Proteomes" id="UP001589773"/>
    </source>
</evidence>
<evidence type="ECO:0000313" key="2">
    <source>
        <dbReference type="EMBL" id="MFC0250548.1"/>
    </source>
</evidence>
<dbReference type="Proteomes" id="UP001589773">
    <property type="component" value="Unassembled WGS sequence"/>
</dbReference>